<dbReference type="Proteomes" id="UP001159042">
    <property type="component" value="Unassembled WGS sequence"/>
</dbReference>
<feature type="compositionally biased region" description="Polar residues" evidence="1">
    <location>
        <begin position="253"/>
        <end position="265"/>
    </location>
</feature>
<comment type="caution">
    <text evidence="2">The sequence shown here is derived from an EMBL/GenBank/DDBJ whole genome shotgun (WGS) entry which is preliminary data.</text>
</comment>
<reference evidence="2 3" key="1">
    <citation type="journal article" date="2023" name="Insect Mol. Biol.">
        <title>Genome sequencing provides insights into the evolution of gene families encoding plant cell wall-degrading enzymes in longhorned beetles.</title>
        <authorList>
            <person name="Shin N.R."/>
            <person name="Okamura Y."/>
            <person name="Kirsch R."/>
            <person name="Pauchet Y."/>
        </authorList>
    </citation>
    <scope>NUCLEOTIDE SEQUENCE [LARGE SCALE GENOMIC DNA]</scope>
    <source>
        <strain evidence="2">EAD_L_NR</strain>
    </source>
</reference>
<evidence type="ECO:0000313" key="2">
    <source>
        <dbReference type="EMBL" id="KAJ8913256.1"/>
    </source>
</evidence>
<name>A0AAV8VHA2_9CUCU</name>
<protein>
    <submittedName>
        <fullName evidence="2">Uncharacterized protein</fullName>
    </submittedName>
</protein>
<dbReference type="AlphaFoldDB" id="A0AAV8VHA2"/>
<evidence type="ECO:0000313" key="3">
    <source>
        <dbReference type="Proteomes" id="UP001159042"/>
    </source>
</evidence>
<organism evidence="2 3">
    <name type="scientific">Exocentrus adspersus</name>
    <dbReference type="NCBI Taxonomy" id="1586481"/>
    <lineage>
        <taxon>Eukaryota</taxon>
        <taxon>Metazoa</taxon>
        <taxon>Ecdysozoa</taxon>
        <taxon>Arthropoda</taxon>
        <taxon>Hexapoda</taxon>
        <taxon>Insecta</taxon>
        <taxon>Pterygota</taxon>
        <taxon>Neoptera</taxon>
        <taxon>Endopterygota</taxon>
        <taxon>Coleoptera</taxon>
        <taxon>Polyphaga</taxon>
        <taxon>Cucujiformia</taxon>
        <taxon>Chrysomeloidea</taxon>
        <taxon>Cerambycidae</taxon>
        <taxon>Lamiinae</taxon>
        <taxon>Acanthocinini</taxon>
        <taxon>Exocentrus</taxon>
    </lineage>
</organism>
<evidence type="ECO:0000256" key="1">
    <source>
        <dbReference type="SAM" id="MobiDB-lite"/>
    </source>
</evidence>
<feature type="region of interest" description="Disordered" evidence="1">
    <location>
        <begin position="183"/>
        <end position="205"/>
    </location>
</feature>
<dbReference type="EMBL" id="JANEYG010000098">
    <property type="protein sequence ID" value="KAJ8913256.1"/>
    <property type="molecule type" value="Genomic_DNA"/>
</dbReference>
<feature type="region of interest" description="Disordered" evidence="1">
    <location>
        <begin position="237"/>
        <end position="274"/>
    </location>
</feature>
<keyword evidence="3" id="KW-1185">Reference proteome</keyword>
<proteinExistence type="predicted"/>
<sequence length="274" mass="31761">MVIGSKIISGAVVIPNFDGNSNKLHRFKQPLKTFLAALKEPFGSTIRAMRPTTLAQALQFITEEDNIRYLQKPMQPNVIKKLNNQHNQNYFLPNYSQNSNHSRPMTFQQPKPVITFQQPVNFSQFPRAPINIQRNPRPPVQEFPNNAQVFGKPPNVWNPQNNPSTQQPKPTPMSVVTRNTTTQFRRPNPNFTNNQSNNNYFQNNNQKPSFVSEELFNIEFDEQTLECTPEYVPEFYPDLTPDENTYPHENKQYENFQETSNLTDETSTDKNELP</sequence>
<accession>A0AAV8VHA2</accession>
<gene>
    <name evidence="2" type="ORF">NQ315_012874</name>
</gene>
<feature type="compositionally biased region" description="Low complexity" evidence="1">
    <location>
        <begin position="188"/>
        <end position="205"/>
    </location>
</feature>